<dbReference type="AlphaFoldDB" id="A0A183GKY0"/>
<feature type="transmembrane region" description="Helical" evidence="5">
    <location>
        <begin position="57"/>
        <end position="82"/>
    </location>
</feature>
<dbReference type="PANTHER" id="PTHR31627">
    <property type="entry name" value="SERPENTINE RECEPTOR CLASS GAMMA-RELATED"/>
    <property type="match status" value="1"/>
</dbReference>
<evidence type="ECO:0000256" key="2">
    <source>
        <dbReference type="ARBA" id="ARBA00022692"/>
    </source>
</evidence>
<sequence>MLCVNSTYLTANVIIRQYSYSEMLLILAPADILQVAISLVAFRWPVAGWSAVLDKPYLAKIGFVVSNFACNIELFVQLILSINRLTAICFPLRHNRLWTTKRTIMCFVGCAAISLAPAITRLYQDAGYFAVDGKAVPYLLHEEDQKVPCHGSSSSAESSGLLVVVHSSHHFHGSVSGNHYELLKIQKPSWSFAFTNESFQCLLALDVFPLRTDEHTLLIIMLTLSADCFALSNPWLLLALSETFRTKFVKVGTFACHNIASRDIS</sequence>
<dbReference type="GO" id="GO:0016020">
    <property type="term" value="C:membrane"/>
    <property type="evidence" value="ECO:0007669"/>
    <property type="project" value="UniProtKB-SubCell"/>
</dbReference>
<feature type="transmembrane region" description="Helical" evidence="5">
    <location>
        <begin position="217"/>
        <end position="240"/>
    </location>
</feature>
<dbReference type="WBParaSite" id="HPBE_0002335001-mRNA-1">
    <property type="protein sequence ID" value="HPBE_0002335001-mRNA-1"/>
    <property type="gene ID" value="HPBE_0002335001"/>
</dbReference>
<reference evidence="9" key="2">
    <citation type="submission" date="2019-09" db="UniProtKB">
        <authorList>
            <consortium name="WormBaseParasite"/>
        </authorList>
    </citation>
    <scope>IDENTIFICATION</scope>
</reference>
<evidence type="ECO:0000313" key="7">
    <source>
        <dbReference type="EMBL" id="VDP38235.1"/>
    </source>
</evidence>
<accession>A0A3P8E1Q8</accession>
<proteinExistence type="predicted"/>
<keyword evidence="3 5" id="KW-1133">Transmembrane helix</keyword>
<dbReference type="Proteomes" id="UP000050761">
    <property type="component" value="Unassembled WGS sequence"/>
</dbReference>
<dbReference type="Gene3D" id="1.20.1070.10">
    <property type="entry name" value="Rhodopsin 7-helix transmembrane proteins"/>
    <property type="match status" value="1"/>
</dbReference>
<feature type="transmembrane region" description="Helical" evidence="5">
    <location>
        <begin position="24"/>
        <end position="45"/>
    </location>
</feature>
<name>A0A183GKY0_HELPZ</name>
<evidence type="ECO:0000256" key="3">
    <source>
        <dbReference type="ARBA" id="ARBA00022989"/>
    </source>
</evidence>
<gene>
    <name evidence="7" type="ORF">HPBE_LOCUS23349</name>
</gene>
<dbReference type="PANTHER" id="PTHR31627:SF31">
    <property type="entry name" value="SERPENTINE RECEPTOR CLASS GAMMA"/>
    <property type="match status" value="1"/>
</dbReference>
<comment type="subcellular location">
    <subcellularLocation>
        <location evidence="1">Membrane</location>
        <topology evidence="1">Multi-pass membrane protein</topology>
    </subcellularLocation>
</comment>
<reference evidence="7 8" key="1">
    <citation type="submission" date="2018-11" db="EMBL/GenBank/DDBJ databases">
        <authorList>
            <consortium name="Pathogen Informatics"/>
        </authorList>
    </citation>
    <scope>NUCLEOTIDE SEQUENCE [LARGE SCALE GENOMIC DNA]</scope>
</reference>
<accession>A0A183GKY0</accession>
<dbReference type="PROSITE" id="PS50262">
    <property type="entry name" value="G_PROTEIN_RECEP_F1_2"/>
    <property type="match status" value="1"/>
</dbReference>
<keyword evidence="2 5" id="KW-0812">Transmembrane</keyword>
<dbReference type="SUPFAM" id="SSF81321">
    <property type="entry name" value="Family A G protein-coupled receptor-like"/>
    <property type="match status" value="1"/>
</dbReference>
<protein>
    <submittedName>
        <fullName evidence="9">G_PROTEIN_RECEP_F1_2 domain-containing protein</fullName>
    </submittedName>
</protein>
<dbReference type="InterPro" id="IPR019426">
    <property type="entry name" value="7TM_GPCR_serpentine_rcpt_Srv"/>
</dbReference>
<evidence type="ECO:0000313" key="9">
    <source>
        <dbReference type="WBParaSite" id="HPBE_0002335001-mRNA-1"/>
    </source>
</evidence>
<dbReference type="InterPro" id="IPR051119">
    <property type="entry name" value="Nematode_SR-like"/>
</dbReference>
<feature type="domain" description="G-protein coupled receptors family 1 profile" evidence="6">
    <location>
        <begin position="1"/>
        <end position="149"/>
    </location>
</feature>
<dbReference type="EMBL" id="UZAH01034967">
    <property type="protein sequence ID" value="VDP38235.1"/>
    <property type="molecule type" value="Genomic_DNA"/>
</dbReference>
<keyword evidence="4 5" id="KW-0472">Membrane</keyword>
<dbReference type="OrthoDB" id="5866624at2759"/>
<dbReference type="InterPro" id="IPR017452">
    <property type="entry name" value="GPCR_Rhodpsn_7TM"/>
</dbReference>
<feature type="transmembrane region" description="Helical" evidence="5">
    <location>
        <begin position="103"/>
        <end position="123"/>
    </location>
</feature>
<evidence type="ECO:0000256" key="5">
    <source>
        <dbReference type="SAM" id="Phobius"/>
    </source>
</evidence>
<organism evidence="8 9">
    <name type="scientific">Heligmosomoides polygyrus</name>
    <name type="common">Parasitic roundworm</name>
    <dbReference type="NCBI Taxonomy" id="6339"/>
    <lineage>
        <taxon>Eukaryota</taxon>
        <taxon>Metazoa</taxon>
        <taxon>Ecdysozoa</taxon>
        <taxon>Nematoda</taxon>
        <taxon>Chromadorea</taxon>
        <taxon>Rhabditida</taxon>
        <taxon>Rhabditina</taxon>
        <taxon>Rhabditomorpha</taxon>
        <taxon>Strongyloidea</taxon>
        <taxon>Heligmosomidae</taxon>
        <taxon>Heligmosomoides</taxon>
    </lineage>
</organism>
<evidence type="ECO:0000256" key="1">
    <source>
        <dbReference type="ARBA" id="ARBA00004141"/>
    </source>
</evidence>
<keyword evidence="8" id="KW-1185">Reference proteome</keyword>
<evidence type="ECO:0000256" key="4">
    <source>
        <dbReference type="ARBA" id="ARBA00023136"/>
    </source>
</evidence>
<evidence type="ECO:0000259" key="6">
    <source>
        <dbReference type="PROSITE" id="PS50262"/>
    </source>
</evidence>
<evidence type="ECO:0000313" key="8">
    <source>
        <dbReference type="Proteomes" id="UP000050761"/>
    </source>
</evidence>
<dbReference type="Pfam" id="PF10323">
    <property type="entry name" value="7TM_GPCR_Srv"/>
    <property type="match status" value="1"/>
</dbReference>